<evidence type="ECO:0008006" key="4">
    <source>
        <dbReference type="Google" id="ProtNLM"/>
    </source>
</evidence>
<evidence type="ECO:0000313" key="3">
    <source>
        <dbReference type="Proteomes" id="UP000308713"/>
    </source>
</evidence>
<reference evidence="1 3" key="1">
    <citation type="submission" date="2019-05" db="EMBL/GenBank/DDBJ databases">
        <title>Tamlana fucoidanivorans sp. nov., isolated from the surface of algae collected from Fujian province in China.</title>
        <authorList>
            <person name="Li J."/>
        </authorList>
    </citation>
    <scope>NUCLEOTIDE SEQUENCE [LARGE SCALE GENOMIC DNA]</scope>
    <source>
        <strain evidence="1 3">CW2-9</strain>
    </source>
</reference>
<gene>
    <name evidence="1" type="ORF">FGF67_01460</name>
    <name evidence="2" type="ORF">FGF67_01660</name>
</gene>
<dbReference type="AlphaFoldDB" id="A0A5C4SS07"/>
<evidence type="ECO:0000313" key="2">
    <source>
        <dbReference type="EMBL" id="TNJ47253.1"/>
    </source>
</evidence>
<dbReference type="RefSeq" id="WP_139694674.1">
    <property type="nucleotide sequence ID" value="NZ_CP074074.1"/>
</dbReference>
<dbReference type="Proteomes" id="UP000308713">
    <property type="component" value="Unassembled WGS sequence"/>
</dbReference>
<name>A0A5C4SS07_9FLAO</name>
<proteinExistence type="predicted"/>
<accession>A0A5C4SS07</accession>
<dbReference type="EMBL" id="VDCS01000001">
    <property type="protein sequence ID" value="TNJ47214.1"/>
    <property type="molecule type" value="Genomic_DNA"/>
</dbReference>
<organism evidence="1 3">
    <name type="scientific">Allotamlana fucoidanivorans</name>
    <dbReference type="NCBI Taxonomy" id="2583814"/>
    <lineage>
        <taxon>Bacteria</taxon>
        <taxon>Pseudomonadati</taxon>
        <taxon>Bacteroidota</taxon>
        <taxon>Flavobacteriia</taxon>
        <taxon>Flavobacteriales</taxon>
        <taxon>Flavobacteriaceae</taxon>
        <taxon>Allotamlana</taxon>
    </lineage>
</organism>
<dbReference type="EMBL" id="VDCS01000001">
    <property type="protein sequence ID" value="TNJ47253.1"/>
    <property type="molecule type" value="Genomic_DNA"/>
</dbReference>
<evidence type="ECO:0000313" key="1">
    <source>
        <dbReference type="EMBL" id="TNJ47214.1"/>
    </source>
</evidence>
<protein>
    <recommendedName>
        <fullName evidence="4">T9SS C-terminal target domain-containing protein</fullName>
    </recommendedName>
</protein>
<comment type="caution">
    <text evidence="1">The sequence shown here is derived from an EMBL/GenBank/DDBJ whole genome shotgun (WGS) entry which is preliminary data.</text>
</comment>
<dbReference type="OrthoDB" id="1371166at2"/>
<keyword evidence="3" id="KW-1185">Reference proteome</keyword>
<sequence>MKNVISNTKKGILMVTMCATVFGFASDLKLLIKEDSKKTALVLEHVKQGNKISIIDNSGVVLYKEQVQTNGLYKKGFDLTSLPDGDYVFEVDKDLEISTIPFHVTANTVTFNKEDETTIFKPYVRHENDLVFLTKLSLNHETVDIAIYGEYENGYELVHNEKVKDAKILEKVFQLKGDTNYKIVVNTNDKTFTKFINN</sequence>